<dbReference type="PANTHER" id="PTHR33992:SF1">
    <property type="entry name" value="RIBONUCLEASE P PROTEIN COMPONENT"/>
    <property type="match status" value="1"/>
</dbReference>
<keyword evidence="5 6" id="KW-0694">RNA-binding</keyword>
<dbReference type="HAMAP" id="MF_00227">
    <property type="entry name" value="RNase_P"/>
    <property type="match status" value="1"/>
</dbReference>
<evidence type="ECO:0000256" key="7">
    <source>
        <dbReference type="NCBIfam" id="TIGR00188"/>
    </source>
</evidence>
<name>A0A1G2P2M0_9BACT</name>
<comment type="subunit">
    <text evidence="6">Consists of a catalytic RNA component (M1 or rnpB) and a protein subunit.</text>
</comment>
<keyword evidence="3 6" id="KW-0255">Endonuclease</keyword>
<dbReference type="GO" id="GO:0001682">
    <property type="term" value="P:tRNA 5'-leader removal"/>
    <property type="evidence" value="ECO:0007669"/>
    <property type="project" value="UniProtKB-UniRule"/>
</dbReference>
<keyword evidence="2 6" id="KW-0540">Nuclease</keyword>
<dbReference type="NCBIfam" id="TIGR00188">
    <property type="entry name" value="rnpA"/>
    <property type="match status" value="1"/>
</dbReference>
<accession>A0A1G2P2M0</accession>
<dbReference type="Proteomes" id="UP000177269">
    <property type="component" value="Unassembled WGS sequence"/>
</dbReference>
<evidence type="ECO:0000256" key="5">
    <source>
        <dbReference type="ARBA" id="ARBA00022884"/>
    </source>
</evidence>
<dbReference type="AlphaFoldDB" id="A0A1G2P2M0"/>
<evidence type="ECO:0000256" key="4">
    <source>
        <dbReference type="ARBA" id="ARBA00022801"/>
    </source>
</evidence>
<dbReference type="Gene3D" id="3.30.230.10">
    <property type="match status" value="1"/>
</dbReference>
<comment type="similarity">
    <text evidence="6">Belongs to the RnpA family.</text>
</comment>
<dbReference type="PANTHER" id="PTHR33992">
    <property type="entry name" value="RIBONUCLEASE P PROTEIN COMPONENT"/>
    <property type="match status" value="1"/>
</dbReference>
<evidence type="ECO:0000256" key="1">
    <source>
        <dbReference type="ARBA" id="ARBA00022694"/>
    </source>
</evidence>
<dbReference type="InterPro" id="IPR020568">
    <property type="entry name" value="Ribosomal_Su5_D2-typ_SF"/>
</dbReference>
<dbReference type="GO" id="GO:0030677">
    <property type="term" value="C:ribonuclease P complex"/>
    <property type="evidence" value="ECO:0007669"/>
    <property type="project" value="TreeGrafter"/>
</dbReference>
<organism evidence="8 9">
    <name type="scientific">Candidatus Taylorbacteria bacterium RIFCSPLOWO2_12_FULL_43_20</name>
    <dbReference type="NCBI Taxonomy" id="1802332"/>
    <lineage>
        <taxon>Bacteria</taxon>
        <taxon>Candidatus Tayloriibacteriota</taxon>
    </lineage>
</organism>
<dbReference type="GO" id="GO:0000049">
    <property type="term" value="F:tRNA binding"/>
    <property type="evidence" value="ECO:0007669"/>
    <property type="project" value="UniProtKB-UniRule"/>
</dbReference>
<proteinExistence type="inferred from homology"/>
<gene>
    <name evidence="6" type="primary">rnpA</name>
    <name evidence="8" type="ORF">A3G52_00640</name>
</gene>
<sequence>MLANINRIDRHLFKELSKNSRVFYGDNLIIRCKIMGRGSSKGTLKAARIAVVVSKKVAPRAVTRNQIKRRVYSAVRDSITLLNPGLIMAVYPKKSAINLPYVSLKKELNTLFCRISDI</sequence>
<evidence type="ECO:0000256" key="6">
    <source>
        <dbReference type="HAMAP-Rule" id="MF_00227"/>
    </source>
</evidence>
<keyword evidence="1 6" id="KW-0819">tRNA processing</keyword>
<dbReference type="SUPFAM" id="SSF54211">
    <property type="entry name" value="Ribosomal protein S5 domain 2-like"/>
    <property type="match status" value="1"/>
</dbReference>
<dbReference type="GO" id="GO:0004526">
    <property type="term" value="F:ribonuclease P activity"/>
    <property type="evidence" value="ECO:0007669"/>
    <property type="project" value="UniProtKB-UniRule"/>
</dbReference>
<dbReference type="Pfam" id="PF00825">
    <property type="entry name" value="Ribonuclease_P"/>
    <property type="match status" value="1"/>
</dbReference>
<dbReference type="InterPro" id="IPR000100">
    <property type="entry name" value="RNase_P"/>
</dbReference>
<protein>
    <recommendedName>
        <fullName evidence="6 7">Ribonuclease P protein component</fullName>
        <shortName evidence="6">RNase P protein</shortName>
        <shortName evidence="6">RNaseP protein</shortName>
        <ecNumber evidence="6 7">3.1.26.5</ecNumber>
    </recommendedName>
    <alternativeName>
        <fullName evidence="6">Protein C5</fullName>
    </alternativeName>
</protein>
<dbReference type="InterPro" id="IPR014721">
    <property type="entry name" value="Ribsml_uS5_D2-typ_fold_subgr"/>
</dbReference>
<comment type="function">
    <text evidence="6">RNaseP catalyzes the removal of the 5'-leader sequence from pre-tRNA to produce the mature 5'-terminus. It can also cleave other RNA substrates such as 4.5S RNA. The protein component plays an auxiliary but essential role in vivo by binding to the 5'-leader sequence and broadening the substrate specificity of the ribozyme.</text>
</comment>
<reference evidence="8 9" key="1">
    <citation type="journal article" date="2016" name="Nat. Commun.">
        <title>Thousands of microbial genomes shed light on interconnected biogeochemical processes in an aquifer system.</title>
        <authorList>
            <person name="Anantharaman K."/>
            <person name="Brown C.T."/>
            <person name="Hug L.A."/>
            <person name="Sharon I."/>
            <person name="Castelle C.J."/>
            <person name="Probst A.J."/>
            <person name="Thomas B.C."/>
            <person name="Singh A."/>
            <person name="Wilkins M.J."/>
            <person name="Karaoz U."/>
            <person name="Brodie E.L."/>
            <person name="Williams K.H."/>
            <person name="Hubbard S.S."/>
            <person name="Banfield J.F."/>
        </authorList>
    </citation>
    <scope>NUCLEOTIDE SEQUENCE [LARGE SCALE GENOMIC DNA]</scope>
</reference>
<evidence type="ECO:0000256" key="3">
    <source>
        <dbReference type="ARBA" id="ARBA00022759"/>
    </source>
</evidence>
<evidence type="ECO:0000256" key="2">
    <source>
        <dbReference type="ARBA" id="ARBA00022722"/>
    </source>
</evidence>
<dbReference type="EC" id="3.1.26.5" evidence="6 7"/>
<evidence type="ECO:0000313" key="9">
    <source>
        <dbReference type="Proteomes" id="UP000177269"/>
    </source>
</evidence>
<comment type="caution">
    <text evidence="8">The sequence shown here is derived from an EMBL/GenBank/DDBJ whole genome shotgun (WGS) entry which is preliminary data.</text>
</comment>
<evidence type="ECO:0000313" key="8">
    <source>
        <dbReference type="EMBL" id="OHA41959.1"/>
    </source>
</evidence>
<comment type="catalytic activity">
    <reaction evidence="6">
        <text>Endonucleolytic cleavage of RNA, removing 5'-extranucleotides from tRNA precursor.</text>
        <dbReference type="EC" id="3.1.26.5"/>
    </reaction>
</comment>
<dbReference type="EMBL" id="MHSK01000022">
    <property type="protein sequence ID" value="OHA41959.1"/>
    <property type="molecule type" value="Genomic_DNA"/>
</dbReference>
<dbReference type="GO" id="GO:0042781">
    <property type="term" value="F:3'-tRNA processing endoribonuclease activity"/>
    <property type="evidence" value="ECO:0007669"/>
    <property type="project" value="TreeGrafter"/>
</dbReference>
<keyword evidence="4 6" id="KW-0378">Hydrolase</keyword>